<feature type="region of interest" description="Disordered" evidence="2">
    <location>
        <begin position="1"/>
        <end position="23"/>
    </location>
</feature>
<dbReference type="InterPro" id="IPR000286">
    <property type="entry name" value="HDACs"/>
</dbReference>
<dbReference type="GO" id="GO:0040029">
    <property type="term" value="P:epigenetic regulation of gene expression"/>
    <property type="evidence" value="ECO:0007669"/>
    <property type="project" value="TreeGrafter"/>
</dbReference>
<evidence type="ECO:0000313" key="4">
    <source>
        <dbReference type="EMBL" id="XDO96057.1"/>
    </source>
</evidence>
<dbReference type="PRINTS" id="PR01270">
    <property type="entry name" value="HDASUPER"/>
</dbReference>
<protein>
    <submittedName>
        <fullName evidence="4">Histone deacetylase family protein</fullName>
    </submittedName>
</protein>
<dbReference type="Pfam" id="PF00850">
    <property type="entry name" value="Hist_deacetyl"/>
    <property type="match status" value="1"/>
</dbReference>
<dbReference type="InterPro" id="IPR023801">
    <property type="entry name" value="His_deacetylse_dom"/>
</dbReference>
<name>A0AB39KR75_9CAUL</name>
<gene>
    <name evidence="4" type="ORF">ABOZ73_14830</name>
</gene>
<dbReference type="InterPro" id="IPR023696">
    <property type="entry name" value="Ureohydrolase_dom_sf"/>
</dbReference>
<dbReference type="GO" id="GO:0004407">
    <property type="term" value="F:histone deacetylase activity"/>
    <property type="evidence" value="ECO:0007669"/>
    <property type="project" value="TreeGrafter"/>
</dbReference>
<sequence>MTVALFTHSDMLDHQPGHGHAERPERLRAVIDALRDDASLDLEVNEAPLADPADLKRVHPAGYVDDIFAAAPRTGRHALDPDTVLSPGSLTAARRAAGAAVEAVRAVAAGRIERAFCAVRPPGHHAEPDAAMGFCVFSNVAVAARAAQAAGMARVAVVDFDVHHGNGTQAAFEHDPSLFLASIHQSPLYPGTGDPSERGIGNIANAVVPPHAPRELWRSRFEALMDPLDAFAPDLIIISAGFDAHARDPLASQSLEEADFAWATRAIVSIAANRSRRRIVSSLEGGYDLEALGRSALAHVRALQEG</sequence>
<evidence type="ECO:0000256" key="1">
    <source>
        <dbReference type="ARBA" id="ARBA00005947"/>
    </source>
</evidence>
<dbReference type="PANTHER" id="PTHR10625">
    <property type="entry name" value="HISTONE DEACETYLASE HDAC1-RELATED"/>
    <property type="match status" value="1"/>
</dbReference>
<dbReference type="PANTHER" id="PTHR10625:SF10">
    <property type="entry name" value="HISTONE DEACETYLASE HDAC1"/>
    <property type="match status" value="1"/>
</dbReference>
<dbReference type="CDD" id="cd11599">
    <property type="entry name" value="HDAC_classII_2"/>
    <property type="match status" value="1"/>
</dbReference>
<dbReference type="EMBL" id="CP158375">
    <property type="protein sequence ID" value="XDO96057.1"/>
    <property type="molecule type" value="Genomic_DNA"/>
</dbReference>
<accession>A0AB39KR75</accession>
<proteinExistence type="inferred from homology"/>
<evidence type="ECO:0000259" key="3">
    <source>
        <dbReference type="Pfam" id="PF00850"/>
    </source>
</evidence>
<dbReference type="RefSeq" id="WP_369058913.1">
    <property type="nucleotide sequence ID" value="NZ_CP158375.1"/>
</dbReference>
<reference evidence="4" key="1">
    <citation type="submission" date="2024-06" db="EMBL/GenBank/DDBJ databases">
        <title>Caulobacter inopinatus, sp. nov.</title>
        <authorList>
            <person name="Donachie S.P."/>
        </authorList>
    </citation>
    <scope>NUCLEOTIDE SEQUENCE</scope>
    <source>
        <strain evidence="4">73W</strain>
    </source>
</reference>
<dbReference type="SUPFAM" id="SSF52768">
    <property type="entry name" value="Arginase/deacetylase"/>
    <property type="match status" value="1"/>
</dbReference>
<dbReference type="Gene3D" id="3.40.800.20">
    <property type="entry name" value="Histone deacetylase domain"/>
    <property type="match status" value="1"/>
</dbReference>
<feature type="compositionally biased region" description="Basic and acidic residues" evidence="2">
    <location>
        <begin position="10"/>
        <end position="23"/>
    </location>
</feature>
<evidence type="ECO:0000256" key="2">
    <source>
        <dbReference type="SAM" id="MobiDB-lite"/>
    </source>
</evidence>
<comment type="similarity">
    <text evidence="1">Belongs to the histone deacetylase family.</text>
</comment>
<organism evidence="4">
    <name type="scientific">Caulobacter sp. 73W</name>
    <dbReference type="NCBI Taxonomy" id="3161137"/>
    <lineage>
        <taxon>Bacteria</taxon>
        <taxon>Pseudomonadati</taxon>
        <taxon>Pseudomonadota</taxon>
        <taxon>Alphaproteobacteria</taxon>
        <taxon>Caulobacterales</taxon>
        <taxon>Caulobacteraceae</taxon>
        <taxon>Caulobacter</taxon>
    </lineage>
</organism>
<dbReference type="AlphaFoldDB" id="A0AB39KR75"/>
<feature type="domain" description="Histone deacetylase" evidence="3">
    <location>
        <begin position="20"/>
        <end position="303"/>
    </location>
</feature>
<dbReference type="InterPro" id="IPR037138">
    <property type="entry name" value="His_deacetylse_dom_sf"/>
</dbReference>